<dbReference type="NCBIfam" id="TIGR01414">
    <property type="entry name" value="autotrans_barl"/>
    <property type="match status" value="1"/>
</dbReference>
<dbReference type="Pfam" id="PF13505">
    <property type="entry name" value="OMP_b-brl"/>
    <property type="match status" value="1"/>
</dbReference>
<protein>
    <submittedName>
        <fullName evidence="4">Flagellar motor protein MotB</fullName>
    </submittedName>
</protein>
<accession>A0A069PB99</accession>
<gene>
    <name evidence="4" type="ORF">BG57_00265</name>
</gene>
<dbReference type="InterPro" id="IPR011250">
    <property type="entry name" value="OMP/PagP_B-barrel"/>
</dbReference>
<dbReference type="GO" id="GO:0009279">
    <property type="term" value="C:cell outer membrane"/>
    <property type="evidence" value="ECO:0007669"/>
    <property type="project" value="UniProtKB-SubCell"/>
</dbReference>
<comment type="subcellular location">
    <subcellularLocation>
        <location evidence="1">Cell outer membrane</location>
    </subcellularLocation>
</comment>
<dbReference type="Proteomes" id="UP000027439">
    <property type="component" value="Unassembled WGS sequence"/>
</dbReference>
<evidence type="ECO:0000256" key="1">
    <source>
        <dbReference type="ARBA" id="ARBA00004442"/>
    </source>
</evidence>
<dbReference type="InterPro" id="IPR027385">
    <property type="entry name" value="Beta-barrel_OMP"/>
</dbReference>
<dbReference type="EMBL" id="JFHE01000001">
    <property type="protein sequence ID" value="KDR37099.1"/>
    <property type="molecule type" value="Genomic_DNA"/>
</dbReference>
<keyword evidence="4" id="KW-0966">Cell projection</keyword>
<dbReference type="Gene3D" id="2.40.160.20">
    <property type="match status" value="1"/>
</dbReference>
<proteinExistence type="predicted"/>
<evidence type="ECO:0000313" key="4">
    <source>
        <dbReference type="EMBL" id="KDR37099.1"/>
    </source>
</evidence>
<keyword evidence="2" id="KW-0732">Signal</keyword>
<sequence>MLFLQQSNATAGKTDAPSNNEVPNIMASLRKFVAPLIILALGAVTAQASEFAGPYAGAKLGLNWSDATGRHYQTDTHTTFFPGITAGYNFDVERFVIGVEGFADFHGGSTTKKDAGIDAKFGMPLQQNIMPYARIGFTGTWPDTRLHYGAGVEYKFHKNWSVAGEYTGDTASYDQGHRRNDSLTVGVHYFF</sequence>
<feature type="domain" description="Outer membrane protein beta-barrel" evidence="3">
    <location>
        <begin position="37"/>
        <end position="191"/>
    </location>
</feature>
<keyword evidence="4" id="KW-0282">Flagellum</keyword>
<keyword evidence="4" id="KW-0969">Cilium</keyword>
<evidence type="ECO:0000313" key="5">
    <source>
        <dbReference type="Proteomes" id="UP000027439"/>
    </source>
</evidence>
<organism evidence="4 5">
    <name type="scientific">Caballeronia grimmiae</name>
    <dbReference type="NCBI Taxonomy" id="1071679"/>
    <lineage>
        <taxon>Bacteria</taxon>
        <taxon>Pseudomonadati</taxon>
        <taxon>Pseudomonadota</taxon>
        <taxon>Betaproteobacteria</taxon>
        <taxon>Burkholderiales</taxon>
        <taxon>Burkholderiaceae</taxon>
        <taxon>Caballeronia</taxon>
    </lineage>
</organism>
<dbReference type="SUPFAM" id="SSF56925">
    <property type="entry name" value="OMPA-like"/>
    <property type="match status" value="1"/>
</dbReference>
<reference evidence="4 5" key="1">
    <citation type="submission" date="2014-03" db="EMBL/GenBank/DDBJ databases">
        <title>Draft Genome Sequences of Four Burkholderia Strains.</title>
        <authorList>
            <person name="Liu X.Y."/>
            <person name="Li C.X."/>
            <person name="Xu J.H."/>
        </authorList>
    </citation>
    <scope>NUCLEOTIDE SEQUENCE [LARGE SCALE GENOMIC DNA]</scope>
    <source>
        <strain evidence="4 5">R27</strain>
    </source>
</reference>
<dbReference type="eggNOG" id="COG3637">
    <property type="taxonomic scope" value="Bacteria"/>
</dbReference>
<dbReference type="InterPro" id="IPR006315">
    <property type="entry name" value="OM_autotransptr_brl_dom"/>
</dbReference>
<dbReference type="STRING" id="1071679.BG57_00265"/>
<comment type="caution">
    <text evidence="4">The sequence shown here is derived from an EMBL/GenBank/DDBJ whole genome shotgun (WGS) entry which is preliminary data.</text>
</comment>
<evidence type="ECO:0000256" key="2">
    <source>
        <dbReference type="ARBA" id="ARBA00022729"/>
    </source>
</evidence>
<evidence type="ECO:0000259" key="3">
    <source>
        <dbReference type="Pfam" id="PF13505"/>
    </source>
</evidence>
<dbReference type="AlphaFoldDB" id="A0A069PB99"/>
<name>A0A069PB99_9BURK</name>